<dbReference type="EMBL" id="QEFD01000142">
    <property type="protein sequence ID" value="PVU75462.1"/>
    <property type="molecule type" value="Genomic_DNA"/>
</dbReference>
<sequence>MSTLGYKCPICGKVFDNMPGVRRHFIRNHSNLDHCPVCNKEVNSLAKHLMRMKDDEHAVLWYLYNNLRGLRDKELKSKIRRIVKEKLKVKISVVEGLNY</sequence>
<dbReference type="Gene3D" id="3.30.160.60">
    <property type="entry name" value="Classic Zinc Finger"/>
    <property type="match status" value="1"/>
</dbReference>
<organism evidence="2 3">
    <name type="scientific">Acidianus hospitalis</name>
    <dbReference type="NCBI Taxonomy" id="563177"/>
    <lineage>
        <taxon>Archaea</taxon>
        <taxon>Thermoproteota</taxon>
        <taxon>Thermoprotei</taxon>
        <taxon>Sulfolobales</taxon>
        <taxon>Sulfolobaceae</taxon>
        <taxon>Acidianus</taxon>
    </lineage>
</organism>
<dbReference type="AlphaFoldDB" id="A0A2T9X5Z7"/>
<dbReference type="PROSITE" id="PS00028">
    <property type="entry name" value="ZINC_FINGER_C2H2_1"/>
    <property type="match status" value="1"/>
</dbReference>
<dbReference type="SMART" id="SM00355">
    <property type="entry name" value="ZnF_C2H2"/>
    <property type="match status" value="1"/>
</dbReference>
<name>A0A2T9X5Z7_9CREN</name>
<dbReference type="InterPro" id="IPR013087">
    <property type="entry name" value="Znf_C2H2_type"/>
</dbReference>
<comment type="caution">
    <text evidence="2">The sequence shown here is derived from an EMBL/GenBank/DDBJ whole genome shotgun (WGS) entry which is preliminary data.</text>
</comment>
<dbReference type="Proteomes" id="UP000245638">
    <property type="component" value="Unassembled WGS sequence"/>
</dbReference>
<protein>
    <recommendedName>
        <fullName evidence="1">C2H2-type domain-containing protein</fullName>
    </recommendedName>
</protein>
<evidence type="ECO:0000259" key="1">
    <source>
        <dbReference type="PROSITE" id="PS50157"/>
    </source>
</evidence>
<evidence type="ECO:0000313" key="3">
    <source>
        <dbReference type="Proteomes" id="UP000245638"/>
    </source>
</evidence>
<dbReference type="Pfam" id="PF13894">
    <property type="entry name" value="zf-C2H2_4"/>
    <property type="match status" value="1"/>
</dbReference>
<gene>
    <name evidence="2" type="ORF">DDW13_04940</name>
</gene>
<dbReference type="SUPFAM" id="SSF57667">
    <property type="entry name" value="beta-beta-alpha zinc fingers"/>
    <property type="match status" value="1"/>
</dbReference>
<dbReference type="PROSITE" id="PS50157">
    <property type="entry name" value="ZINC_FINGER_C2H2_2"/>
    <property type="match status" value="1"/>
</dbReference>
<accession>A0A2T9X5Z7</accession>
<dbReference type="InterPro" id="IPR036236">
    <property type="entry name" value="Znf_C2H2_sf"/>
</dbReference>
<feature type="domain" description="C2H2-type" evidence="1">
    <location>
        <begin position="6"/>
        <end position="34"/>
    </location>
</feature>
<proteinExistence type="predicted"/>
<reference evidence="2 3" key="1">
    <citation type="journal article" date="2015" name="Appl. Environ. Microbiol.">
        <title>Nanoarchaeota, Their Sulfolobales Host, and Nanoarchaeota Virus Distribution across Yellowstone National Park Hot Springs.</title>
        <authorList>
            <person name="Munson-McGee J.H."/>
            <person name="Field E.K."/>
            <person name="Bateson M."/>
            <person name="Rooney C."/>
            <person name="Stepanauskas R."/>
            <person name="Young M.J."/>
        </authorList>
    </citation>
    <scope>NUCLEOTIDE SEQUENCE [LARGE SCALE GENOMIC DNA]</scope>
    <source>
        <strain evidence="2">SCGC AC-742_N10</strain>
    </source>
</reference>
<evidence type="ECO:0000313" key="2">
    <source>
        <dbReference type="EMBL" id="PVU75462.1"/>
    </source>
</evidence>